<dbReference type="GO" id="GO:0006525">
    <property type="term" value="P:arginine metabolic process"/>
    <property type="evidence" value="ECO:0007669"/>
    <property type="project" value="TreeGrafter"/>
</dbReference>
<dbReference type="InterPro" id="IPR033199">
    <property type="entry name" value="DDAH-like"/>
</dbReference>
<dbReference type="GO" id="GO:0016403">
    <property type="term" value="F:dimethylargininase activity"/>
    <property type="evidence" value="ECO:0007669"/>
    <property type="project" value="TreeGrafter"/>
</dbReference>
<dbReference type="PANTHER" id="PTHR12737:SF9">
    <property type="entry name" value="DIMETHYLARGININASE"/>
    <property type="match status" value="1"/>
</dbReference>
<name>A0A1I8A9P8_9BILA</name>
<dbReference type="Proteomes" id="UP000095287">
    <property type="component" value="Unplaced"/>
</dbReference>
<dbReference type="PANTHER" id="PTHR12737">
    <property type="entry name" value="DIMETHYLARGININE DIMETHYLAMINOHYDROLASE"/>
    <property type="match status" value="1"/>
</dbReference>
<dbReference type="Gene3D" id="3.75.10.10">
    <property type="entry name" value="L-arginine/glycine Amidinotransferase, Chain A"/>
    <property type="match status" value="1"/>
</dbReference>
<comment type="similarity">
    <text evidence="1">Belongs to the DDAH family.</text>
</comment>
<evidence type="ECO:0000313" key="4">
    <source>
        <dbReference type="WBParaSite" id="L893_g3519.t1"/>
    </source>
</evidence>
<reference evidence="4" key="1">
    <citation type="submission" date="2016-11" db="UniProtKB">
        <authorList>
            <consortium name="WormBaseParasite"/>
        </authorList>
    </citation>
    <scope>IDENTIFICATION</scope>
</reference>
<evidence type="ECO:0000313" key="3">
    <source>
        <dbReference type="Proteomes" id="UP000095287"/>
    </source>
</evidence>
<evidence type="ECO:0000256" key="2">
    <source>
        <dbReference type="ARBA" id="ARBA00022801"/>
    </source>
</evidence>
<dbReference type="GO" id="GO:0000052">
    <property type="term" value="P:citrulline metabolic process"/>
    <property type="evidence" value="ECO:0007669"/>
    <property type="project" value="TreeGrafter"/>
</dbReference>
<keyword evidence="2" id="KW-0378">Hydrolase</keyword>
<dbReference type="SUPFAM" id="SSF55909">
    <property type="entry name" value="Pentein"/>
    <property type="match status" value="1"/>
</dbReference>
<sequence>MRFTDAIVIRIPPNVDYGDRKVKGKDKPDLLVARQQQEEFNDVLREAELNVIELAPEEVGCVYSLCIDDAAVVINGTALLTKPKHENPRLNEIMTVLKTLAWDVHDQKTVEYPKNAVLEGSDVLFTGKEIFVGLRKNGTNMEGASVLGRMFGDYPVVPVKIDGQRPLKSLVGLALDGVLTFSKEKDSQQVLKRMQHEATYTYEIIVLDNEEAVNCLNINDHLIFRQDTPEPKLQTIKQPTQLWGVNACELNKICPLLSQHVLLIKKLKGVKNIL</sequence>
<proteinExistence type="inferred from homology"/>
<dbReference type="AlphaFoldDB" id="A0A1I8A9P8"/>
<dbReference type="GO" id="GO:0016597">
    <property type="term" value="F:amino acid binding"/>
    <property type="evidence" value="ECO:0007669"/>
    <property type="project" value="TreeGrafter"/>
</dbReference>
<protein>
    <submittedName>
        <fullName evidence="4">Dimethylargininase</fullName>
    </submittedName>
</protein>
<accession>A0A1I8A9P8</accession>
<dbReference type="GO" id="GO:0045429">
    <property type="term" value="P:positive regulation of nitric oxide biosynthetic process"/>
    <property type="evidence" value="ECO:0007669"/>
    <property type="project" value="TreeGrafter"/>
</dbReference>
<evidence type="ECO:0000256" key="1">
    <source>
        <dbReference type="ARBA" id="ARBA00008532"/>
    </source>
</evidence>
<organism evidence="3 4">
    <name type="scientific">Steinernema glaseri</name>
    <dbReference type="NCBI Taxonomy" id="37863"/>
    <lineage>
        <taxon>Eukaryota</taxon>
        <taxon>Metazoa</taxon>
        <taxon>Ecdysozoa</taxon>
        <taxon>Nematoda</taxon>
        <taxon>Chromadorea</taxon>
        <taxon>Rhabditida</taxon>
        <taxon>Tylenchina</taxon>
        <taxon>Panagrolaimomorpha</taxon>
        <taxon>Strongyloidoidea</taxon>
        <taxon>Steinernematidae</taxon>
        <taxon>Steinernema</taxon>
    </lineage>
</organism>
<dbReference type="WBParaSite" id="L893_g3519.t1">
    <property type="protein sequence ID" value="L893_g3519.t1"/>
    <property type="gene ID" value="L893_g3519"/>
</dbReference>
<keyword evidence="3" id="KW-1185">Reference proteome</keyword>